<evidence type="ECO:0000313" key="1">
    <source>
        <dbReference type="EMBL" id="KAE8971203.1"/>
    </source>
</evidence>
<proteinExistence type="predicted"/>
<organism evidence="1 2">
    <name type="scientific">Phytophthora rubi</name>
    <dbReference type="NCBI Taxonomy" id="129364"/>
    <lineage>
        <taxon>Eukaryota</taxon>
        <taxon>Sar</taxon>
        <taxon>Stramenopiles</taxon>
        <taxon>Oomycota</taxon>
        <taxon>Peronosporomycetes</taxon>
        <taxon>Peronosporales</taxon>
        <taxon>Peronosporaceae</taxon>
        <taxon>Phytophthora</taxon>
    </lineage>
</organism>
<name>A0A6A3HSZ4_9STRA</name>
<dbReference type="Proteomes" id="UP000429607">
    <property type="component" value="Unassembled WGS sequence"/>
</dbReference>
<gene>
    <name evidence="1" type="ORF">PR001_g26964</name>
</gene>
<comment type="caution">
    <text evidence="1">The sequence shown here is derived from an EMBL/GenBank/DDBJ whole genome shotgun (WGS) entry which is preliminary data.</text>
</comment>
<reference evidence="1 2" key="1">
    <citation type="submission" date="2018-09" db="EMBL/GenBank/DDBJ databases">
        <title>Genomic investigation of the strawberry pathogen Phytophthora fragariae indicates pathogenicity is determined by transcriptional variation in three key races.</title>
        <authorList>
            <person name="Adams T.M."/>
            <person name="Armitage A.D."/>
            <person name="Sobczyk M.K."/>
            <person name="Bates H.J."/>
            <person name="Dunwell J.M."/>
            <person name="Nellist C.F."/>
            <person name="Harrison R.J."/>
        </authorList>
    </citation>
    <scope>NUCLEOTIDE SEQUENCE [LARGE SCALE GENOMIC DNA]</scope>
    <source>
        <strain evidence="1 2">SCRP249</strain>
    </source>
</reference>
<accession>A0A6A3HSZ4</accession>
<protein>
    <submittedName>
        <fullName evidence="1">Uncharacterized protein</fullName>
    </submittedName>
</protein>
<sequence length="106" mass="11034">MSYTYILVSMVGSVLHENYQGYHAADVRDAGQVDGVDGQGYDSEHFAGASFIAVKASNALLMSKYNGNAAISFLLRILPGANDLTDGGGLAQGRVAVDGMVCSVAM</sequence>
<dbReference type="EMBL" id="QXFV01004177">
    <property type="protein sequence ID" value="KAE8971203.1"/>
    <property type="molecule type" value="Genomic_DNA"/>
</dbReference>
<dbReference type="AlphaFoldDB" id="A0A6A3HSZ4"/>
<evidence type="ECO:0000313" key="2">
    <source>
        <dbReference type="Proteomes" id="UP000429607"/>
    </source>
</evidence>